<evidence type="ECO:0000313" key="3">
    <source>
        <dbReference type="Proteomes" id="UP000709295"/>
    </source>
</evidence>
<proteinExistence type="predicted"/>
<protein>
    <submittedName>
        <fullName evidence="2">Uncharacterized protein</fullName>
    </submittedName>
</protein>
<accession>A0A8J5IFE5</accession>
<reference evidence="2" key="1">
    <citation type="submission" date="2021-01" db="EMBL/GenBank/DDBJ databases">
        <title>Phytophthora aleatoria, a newly-described species from Pinus radiata is distinct from Phytophthora cactorum isolates based on comparative genomics.</title>
        <authorList>
            <person name="Mcdougal R."/>
            <person name="Panda P."/>
            <person name="Williams N."/>
            <person name="Studholme D.J."/>
        </authorList>
    </citation>
    <scope>NUCLEOTIDE SEQUENCE</scope>
    <source>
        <strain evidence="2">NZFS 4037</strain>
    </source>
</reference>
<sequence length="183" mass="20701">MDYGLHSDGGVNDLREEPKATIDNTPDALSSAVVSELKNALLDGLRDMVKGIGINPSSTQETVHGEHTNDQVATVCDDDTDMTHLVSEFPDAKSWRDYVKEYGLPNAASHQYRTSVDMLSHERKVQRSRLSRMKIIAEFIRAEFGDNQDLFERTFAGRIRGELTVNKILAEIRKRNDENLRRP</sequence>
<evidence type="ECO:0000313" key="2">
    <source>
        <dbReference type="EMBL" id="KAG6959377.1"/>
    </source>
</evidence>
<gene>
    <name evidence="2" type="ORF">JG688_00010100</name>
</gene>
<name>A0A8J5IFE5_9STRA</name>
<dbReference type="Proteomes" id="UP000709295">
    <property type="component" value="Unassembled WGS sequence"/>
</dbReference>
<feature type="region of interest" description="Disordered" evidence="1">
    <location>
        <begin position="1"/>
        <end position="24"/>
    </location>
</feature>
<evidence type="ECO:0000256" key="1">
    <source>
        <dbReference type="SAM" id="MobiDB-lite"/>
    </source>
</evidence>
<comment type="caution">
    <text evidence="2">The sequence shown here is derived from an EMBL/GenBank/DDBJ whole genome shotgun (WGS) entry which is preliminary data.</text>
</comment>
<organism evidence="2 3">
    <name type="scientific">Phytophthora aleatoria</name>
    <dbReference type="NCBI Taxonomy" id="2496075"/>
    <lineage>
        <taxon>Eukaryota</taxon>
        <taxon>Sar</taxon>
        <taxon>Stramenopiles</taxon>
        <taxon>Oomycota</taxon>
        <taxon>Peronosporomycetes</taxon>
        <taxon>Peronosporales</taxon>
        <taxon>Peronosporaceae</taxon>
        <taxon>Phytophthora</taxon>
    </lineage>
</organism>
<dbReference type="EMBL" id="JAENGY010000615">
    <property type="protein sequence ID" value="KAG6959377.1"/>
    <property type="molecule type" value="Genomic_DNA"/>
</dbReference>
<dbReference type="AlphaFoldDB" id="A0A8J5IFE5"/>
<keyword evidence="3" id="KW-1185">Reference proteome</keyword>